<organism evidence="1 2">
    <name type="scientific">Methylobacterium aquaticum</name>
    <dbReference type="NCBI Taxonomy" id="270351"/>
    <lineage>
        <taxon>Bacteria</taxon>
        <taxon>Pseudomonadati</taxon>
        <taxon>Pseudomonadota</taxon>
        <taxon>Alphaproteobacteria</taxon>
        <taxon>Hyphomicrobiales</taxon>
        <taxon>Methylobacteriaceae</taxon>
        <taxon>Methylobacterium</taxon>
    </lineage>
</organism>
<dbReference type="Proteomes" id="UP000061432">
    <property type="component" value="Chromosome"/>
</dbReference>
<dbReference type="EMBL" id="AP014704">
    <property type="protein sequence ID" value="BAQ44342.1"/>
    <property type="molecule type" value="Genomic_DNA"/>
</dbReference>
<sequence length="128" mass="14434">MLMTAGTTRLVLIIGGYALKIARHDRGRGCNRFEARIWSESTPERRRILCPVLACRADGQLLLMPAASPLSEEEAERRRQNDDFPDWDYIAGGEGEPFEYKASDWGFLDGRLVALDYSAPALFPDEKD</sequence>
<dbReference type="AlphaFoldDB" id="A0A0C6FBY6"/>
<evidence type="ECO:0000313" key="1">
    <source>
        <dbReference type="EMBL" id="BAQ44342.1"/>
    </source>
</evidence>
<gene>
    <name evidence="1" type="ORF">Maq22A_c04635</name>
</gene>
<evidence type="ECO:0000313" key="2">
    <source>
        <dbReference type="Proteomes" id="UP000061432"/>
    </source>
</evidence>
<dbReference type="PATRIC" id="fig|270351.10.peg.899"/>
<dbReference type="KEGG" id="maqu:Maq22A_c04635"/>
<proteinExistence type="predicted"/>
<reference evidence="1 2" key="1">
    <citation type="journal article" date="2015" name="Genome Announc.">
        <title>Complete Genome Sequence of Methylobacterium aquaticum Strain 22A, Isolated from Racomitrium japonicum Moss.</title>
        <authorList>
            <person name="Tani A."/>
            <person name="Ogura Y."/>
            <person name="Hayashi T."/>
            <person name="Kimbara K."/>
        </authorList>
    </citation>
    <scope>NUCLEOTIDE SEQUENCE [LARGE SCALE GENOMIC DNA]</scope>
    <source>
        <strain evidence="1 2">MA-22A</strain>
    </source>
</reference>
<name>A0A0C6FBY6_9HYPH</name>
<protein>
    <submittedName>
        <fullName evidence="1">Uncharacterized protein</fullName>
    </submittedName>
</protein>
<dbReference type="STRING" id="270351.Maq22A_c04635"/>
<reference evidence="2" key="2">
    <citation type="submission" date="2015-01" db="EMBL/GenBank/DDBJ databases">
        <title>Complete genome sequence of Methylobacterium aquaticum strain 22A.</title>
        <authorList>
            <person name="Tani A."/>
            <person name="Ogura Y."/>
            <person name="Hayashi T."/>
        </authorList>
    </citation>
    <scope>NUCLEOTIDE SEQUENCE [LARGE SCALE GENOMIC DNA]</scope>
    <source>
        <strain evidence="2">MA-22A</strain>
    </source>
</reference>
<accession>A0A0C6FBY6</accession>